<evidence type="ECO:0008006" key="4">
    <source>
        <dbReference type="Google" id="ProtNLM"/>
    </source>
</evidence>
<evidence type="ECO:0000256" key="1">
    <source>
        <dbReference type="RuleBase" id="RU000487"/>
    </source>
</evidence>
<dbReference type="OMA" id="AMNTEAD"/>
<keyword evidence="3" id="KW-1185">Reference proteome</keyword>
<dbReference type="InterPro" id="IPR004000">
    <property type="entry name" value="Actin"/>
</dbReference>
<dbReference type="GO" id="GO:0007399">
    <property type="term" value="P:nervous system development"/>
    <property type="evidence" value="ECO:0000318"/>
    <property type="project" value="GO_Central"/>
</dbReference>
<dbReference type="Gene3D" id="3.90.640.10">
    <property type="entry name" value="Actin, Chain A, domain 4"/>
    <property type="match status" value="1"/>
</dbReference>
<evidence type="ECO:0000313" key="2">
    <source>
        <dbReference type="EMBL" id="EDQ90412.1"/>
    </source>
</evidence>
<dbReference type="GO" id="GO:0006357">
    <property type="term" value="P:regulation of transcription by RNA polymerase II"/>
    <property type="evidence" value="ECO:0000318"/>
    <property type="project" value="GO_Central"/>
</dbReference>
<dbReference type="GO" id="GO:0016514">
    <property type="term" value="C:SWI/SNF complex"/>
    <property type="evidence" value="ECO:0000318"/>
    <property type="project" value="GO_Central"/>
</dbReference>
<organism evidence="2 3">
    <name type="scientific">Monosiga brevicollis</name>
    <name type="common">Choanoflagellate</name>
    <dbReference type="NCBI Taxonomy" id="81824"/>
    <lineage>
        <taxon>Eukaryota</taxon>
        <taxon>Choanoflagellata</taxon>
        <taxon>Craspedida</taxon>
        <taxon>Salpingoecidae</taxon>
        <taxon>Monosiga</taxon>
    </lineage>
</organism>
<dbReference type="Proteomes" id="UP000001357">
    <property type="component" value="Unassembled WGS sequence"/>
</dbReference>
<dbReference type="eggNOG" id="KOG0676">
    <property type="taxonomic scope" value="Eukaryota"/>
</dbReference>
<dbReference type="KEGG" id="mbr:MONBRDRAFT_2044"/>
<dbReference type="InterPro" id="IPR043129">
    <property type="entry name" value="ATPase_NBD"/>
</dbReference>
<dbReference type="RefSeq" id="XP_001744463.1">
    <property type="nucleotide sequence ID" value="XM_001744411.1"/>
</dbReference>
<name>A9UVK3_MONBE</name>
<dbReference type="PANTHER" id="PTHR11937">
    <property type="entry name" value="ACTIN"/>
    <property type="match status" value="1"/>
</dbReference>
<dbReference type="Pfam" id="PF00022">
    <property type="entry name" value="Actin"/>
    <property type="match status" value="1"/>
</dbReference>
<dbReference type="GO" id="GO:0035267">
    <property type="term" value="C:NuA4 histone acetyltransferase complex"/>
    <property type="evidence" value="ECO:0000318"/>
    <property type="project" value="GO_Central"/>
</dbReference>
<dbReference type="InParanoid" id="A9UVK3"/>
<dbReference type="EMBL" id="CH991547">
    <property type="protein sequence ID" value="EDQ90412.1"/>
    <property type="molecule type" value="Genomic_DNA"/>
</dbReference>
<feature type="non-terminal residue" evidence="2">
    <location>
        <position position="277"/>
    </location>
</feature>
<feature type="non-terminal residue" evidence="2">
    <location>
        <position position="1"/>
    </location>
</feature>
<dbReference type="SMART" id="SM00268">
    <property type="entry name" value="ACTIN"/>
    <property type="match status" value="1"/>
</dbReference>
<evidence type="ECO:0000313" key="3">
    <source>
        <dbReference type="Proteomes" id="UP000001357"/>
    </source>
</evidence>
<accession>A9UVK3</accession>
<dbReference type="Gene3D" id="3.30.420.40">
    <property type="match status" value="2"/>
</dbReference>
<dbReference type="GO" id="GO:0003682">
    <property type="term" value="F:chromatin binding"/>
    <property type="evidence" value="ECO:0000318"/>
    <property type="project" value="GO_Central"/>
</dbReference>
<protein>
    <recommendedName>
        <fullName evidence="4">Actin-related protein 8</fullName>
    </recommendedName>
</protein>
<sequence>LQASPRAQPLLVVDRAGPDAQTQRRHYLEAVLEVIQAPALGLLNDLAANCYAFGRTSGLIFDAGAYSTRTAVVVEGFVEPESFCHIRVGGQQQTHMLQTALQERSRKVSESVAEGLKLQHCRTALQYEYELHDIRHRPLRSEILQLPDGHQVDAAEDLLRCAELLLHPGMAGVREPGLHEALASSAAFCCEPKQWRLRSLPSLVLGCGGASQMPGLADRLTLELTHIPVVGNLQPLVACEATAARHHAAWLGGSLVASATACRAEAFVTRAEYEEHG</sequence>
<reference evidence="2 3" key="1">
    <citation type="journal article" date="2008" name="Nature">
        <title>The genome of the choanoflagellate Monosiga brevicollis and the origin of metazoans.</title>
        <authorList>
            <consortium name="JGI Sequencing"/>
            <person name="King N."/>
            <person name="Westbrook M.J."/>
            <person name="Young S.L."/>
            <person name="Kuo A."/>
            <person name="Abedin M."/>
            <person name="Chapman J."/>
            <person name="Fairclough S."/>
            <person name="Hellsten U."/>
            <person name="Isogai Y."/>
            <person name="Letunic I."/>
            <person name="Marr M."/>
            <person name="Pincus D."/>
            <person name="Putnam N."/>
            <person name="Rokas A."/>
            <person name="Wright K.J."/>
            <person name="Zuzow R."/>
            <person name="Dirks W."/>
            <person name="Good M."/>
            <person name="Goodstein D."/>
            <person name="Lemons D."/>
            <person name="Li W."/>
            <person name="Lyons J.B."/>
            <person name="Morris A."/>
            <person name="Nichols S."/>
            <person name="Richter D.J."/>
            <person name="Salamov A."/>
            <person name="Bork P."/>
            <person name="Lim W.A."/>
            <person name="Manning G."/>
            <person name="Miller W.T."/>
            <person name="McGinnis W."/>
            <person name="Shapiro H."/>
            <person name="Tjian R."/>
            <person name="Grigoriev I.V."/>
            <person name="Rokhsar D."/>
        </authorList>
    </citation>
    <scope>NUCLEOTIDE SEQUENCE [LARGE SCALE GENOMIC DNA]</scope>
    <source>
        <strain evidence="3">MX1 / ATCC 50154</strain>
    </source>
</reference>
<dbReference type="STRING" id="81824.A9UVK3"/>
<proteinExistence type="inferred from homology"/>
<dbReference type="GO" id="GO:0006338">
    <property type="term" value="P:chromatin remodeling"/>
    <property type="evidence" value="ECO:0000318"/>
    <property type="project" value="GO_Central"/>
</dbReference>
<gene>
    <name evidence="2" type="ORF">MONBRDRAFT_2044</name>
</gene>
<dbReference type="AlphaFoldDB" id="A9UVK3"/>
<dbReference type="GeneID" id="5889843"/>
<dbReference type="SUPFAM" id="SSF53067">
    <property type="entry name" value="Actin-like ATPase domain"/>
    <property type="match status" value="1"/>
</dbReference>
<comment type="similarity">
    <text evidence="1">Belongs to the actin family.</text>
</comment>